<feature type="region of interest" description="Disordered" evidence="11">
    <location>
        <begin position="1355"/>
        <end position="1380"/>
    </location>
</feature>
<feature type="compositionally biased region" description="Basic and acidic residues" evidence="11">
    <location>
        <begin position="1405"/>
        <end position="1414"/>
    </location>
</feature>
<evidence type="ECO:0000256" key="3">
    <source>
        <dbReference type="ARBA" id="ARBA00017363"/>
    </source>
</evidence>
<keyword evidence="4" id="KW-0805">Transcription regulation</keyword>
<dbReference type="FunFam" id="1.10.390.10:FF:000011">
    <property type="entry name" value="Transcription initiation factor TFIID subunit"/>
    <property type="match status" value="1"/>
</dbReference>
<dbReference type="InterPro" id="IPR014782">
    <property type="entry name" value="Peptidase_M1_dom"/>
</dbReference>
<dbReference type="STRING" id="436010.A0A166S2M8"/>
<keyword evidence="14" id="KW-1185">Reference proteome</keyword>
<accession>A0A166S2M8</accession>
<feature type="compositionally biased region" description="Low complexity" evidence="11">
    <location>
        <begin position="1496"/>
        <end position="1526"/>
    </location>
</feature>
<evidence type="ECO:0000256" key="9">
    <source>
        <dbReference type="ARBA" id="ARBA00076306"/>
    </source>
</evidence>
<dbReference type="GO" id="GO:0005669">
    <property type="term" value="C:transcription factor TFIID complex"/>
    <property type="evidence" value="ECO:0007669"/>
    <property type="project" value="InterPro"/>
</dbReference>
<feature type="region of interest" description="Disordered" evidence="11">
    <location>
        <begin position="1811"/>
        <end position="1834"/>
    </location>
</feature>
<dbReference type="InterPro" id="IPR027268">
    <property type="entry name" value="Peptidase_M4/M1_CTD_sf"/>
</dbReference>
<comment type="subcellular location">
    <subcellularLocation>
        <location evidence="1">Nucleus</location>
    </subcellularLocation>
</comment>
<dbReference type="CDD" id="cd04369">
    <property type="entry name" value="Bromodomain"/>
    <property type="match status" value="1"/>
</dbReference>
<evidence type="ECO:0000256" key="1">
    <source>
        <dbReference type="ARBA" id="ARBA00004123"/>
    </source>
</evidence>
<feature type="region of interest" description="Disordered" evidence="11">
    <location>
        <begin position="1170"/>
        <end position="1200"/>
    </location>
</feature>
<dbReference type="SUPFAM" id="SSF55486">
    <property type="entry name" value="Metalloproteases ('zincins'), catalytic domain"/>
    <property type="match status" value="1"/>
</dbReference>
<dbReference type="GO" id="GO:0000976">
    <property type="term" value="F:transcription cis-regulatory region binding"/>
    <property type="evidence" value="ECO:0007669"/>
    <property type="project" value="TreeGrafter"/>
</dbReference>
<reference evidence="13 14" key="1">
    <citation type="journal article" date="2016" name="Mol. Biol. Evol.">
        <title>Comparative Genomics of Early-Diverging Mushroom-Forming Fungi Provides Insights into the Origins of Lignocellulose Decay Capabilities.</title>
        <authorList>
            <person name="Nagy L.G."/>
            <person name="Riley R."/>
            <person name="Tritt A."/>
            <person name="Adam C."/>
            <person name="Daum C."/>
            <person name="Floudas D."/>
            <person name="Sun H."/>
            <person name="Yadav J.S."/>
            <person name="Pangilinan J."/>
            <person name="Larsson K.H."/>
            <person name="Matsuura K."/>
            <person name="Barry K."/>
            <person name="Labutti K."/>
            <person name="Kuo R."/>
            <person name="Ohm R.A."/>
            <person name="Bhattacharya S.S."/>
            <person name="Shirouzu T."/>
            <person name="Yoshinaga Y."/>
            <person name="Martin F.M."/>
            <person name="Grigoriev I.V."/>
            <person name="Hibbett D.S."/>
        </authorList>
    </citation>
    <scope>NUCLEOTIDE SEQUENCE [LARGE SCALE GENOMIC DNA]</scope>
    <source>
        <strain evidence="13 14">CBS 109695</strain>
    </source>
</reference>
<dbReference type="InterPro" id="IPR037813">
    <property type="entry name" value="TAF2"/>
</dbReference>
<dbReference type="PROSITE" id="PS00633">
    <property type="entry name" value="BROMODOMAIN_1"/>
    <property type="match status" value="2"/>
</dbReference>
<evidence type="ECO:0000256" key="5">
    <source>
        <dbReference type="ARBA" id="ARBA00023117"/>
    </source>
</evidence>
<dbReference type="Pfam" id="PF01433">
    <property type="entry name" value="Peptidase_M1"/>
    <property type="match status" value="1"/>
</dbReference>
<dbReference type="Pfam" id="PF25577">
    <property type="entry name" value="TPR_TAF2_C"/>
    <property type="match status" value="1"/>
</dbReference>
<evidence type="ECO:0000256" key="7">
    <source>
        <dbReference type="ARBA" id="ARBA00023242"/>
    </source>
</evidence>
<evidence type="ECO:0000313" key="13">
    <source>
        <dbReference type="EMBL" id="KZP28947.1"/>
    </source>
</evidence>
<dbReference type="Pfam" id="PF00439">
    <property type="entry name" value="Bromodomain"/>
    <property type="match status" value="3"/>
</dbReference>
<dbReference type="PANTHER" id="PTHR15137:SF9">
    <property type="entry name" value="TRANSCRIPTION INITIATION FACTOR TFIID SUBUNIT 2"/>
    <property type="match status" value="1"/>
</dbReference>
<dbReference type="SUPFAM" id="SSF63737">
    <property type="entry name" value="Leukotriene A4 hydrolase N-terminal domain"/>
    <property type="match status" value="1"/>
</dbReference>
<feature type="compositionally biased region" description="Low complexity" evidence="11">
    <location>
        <begin position="1580"/>
        <end position="1595"/>
    </location>
</feature>
<dbReference type="SMART" id="SM00297">
    <property type="entry name" value="BROMO"/>
    <property type="match status" value="3"/>
</dbReference>
<dbReference type="GO" id="GO:0016251">
    <property type="term" value="F:RNA polymerase II general transcription initiation factor activity"/>
    <property type="evidence" value="ECO:0007669"/>
    <property type="project" value="TreeGrafter"/>
</dbReference>
<dbReference type="InterPro" id="IPR057991">
    <property type="entry name" value="TPR_TAF2_C"/>
</dbReference>
<dbReference type="GO" id="GO:0006367">
    <property type="term" value="P:transcription initiation at RNA polymerase II promoter"/>
    <property type="evidence" value="ECO:0007669"/>
    <property type="project" value="TreeGrafter"/>
</dbReference>
<feature type="compositionally biased region" description="Pro residues" evidence="11">
    <location>
        <begin position="1570"/>
        <end position="1579"/>
    </location>
</feature>
<feature type="domain" description="Bromo" evidence="12">
    <location>
        <begin position="1609"/>
        <end position="1681"/>
    </location>
</feature>
<organism evidence="13 14">
    <name type="scientific">Athelia psychrophila</name>
    <dbReference type="NCBI Taxonomy" id="1759441"/>
    <lineage>
        <taxon>Eukaryota</taxon>
        <taxon>Fungi</taxon>
        <taxon>Dikarya</taxon>
        <taxon>Basidiomycota</taxon>
        <taxon>Agaricomycotina</taxon>
        <taxon>Agaricomycetes</taxon>
        <taxon>Agaricomycetidae</taxon>
        <taxon>Atheliales</taxon>
        <taxon>Atheliaceae</taxon>
        <taxon>Athelia</taxon>
    </lineage>
</organism>
<evidence type="ECO:0000256" key="4">
    <source>
        <dbReference type="ARBA" id="ARBA00023015"/>
    </source>
</evidence>
<dbReference type="EMBL" id="KV417501">
    <property type="protein sequence ID" value="KZP28947.1"/>
    <property type="molecule type" value="Genomic_DNA"/>
</dbReference>
<evidence type="ECO:0000259" key="12">
    <source>
        <dbReference type="PROSITE" id="PS50014"/>
    </source>
</evidence>
<dbReference type="Gene3D" id="2.60.40.1730">
    <property type="entry name" value="tricorn interacting facor f3 domain"/>
    <property type="match status" value="1"/>
</dbReference>
<dbReference type="SUPFAM" id="SSF47370">
    <property type="entry name" value="Bromodomain"/>
    <property type="match status" value="3"/>
</dbReference>
<dbReference type="InterPro" id="IPR042097">
    <property type="entry name" value="Aminopeptidase_N-like_N_sf"/>
</dbReference>
<comment type="similarity">
    <text evidence="2">Belongs to the TAF2 family.</text>
</comment>
<keyword evidence="6" id="KW-0804">Transcription</keyword>
<dbReference type="GO" id="GO:0006325">
    <property type="term" value="P:chromatin organization"/>
    <property type="evidence" value="ECO:0007669"/>
    <property type="project" value="UniProtKB-ARBA"/>
</dbReference>
<gene>
    <name evidence="13" type="ORF">FIBSPDRAFT_779341</name>
</gene>
<evidence type="ECO:0000256" key="11">
    <source>
        <dbReference type="SAM" id="MobiDB-lite"/>
    </source>
</evidence>
<dbReference type="PROSITE" id="PS50014">
    <property type="entry name" value="BROMODOMAIN_2"/>
    <property type="match status" value="3"/>
</dbReference>
<dbReference type="GO" id="GO:0008270">
    <property type="term" value="F:zinc ion binding"/>
    <property type="evidence" value="ECO:0007669"/>
    <property type="project" value="InterPro"/>
</dbReference>
<dbReference type="Gene3D" id="1.10.390.10">
    <property type="entry name" value="Neutral Protease Domain 2"/>
    <property type="match status" value="1"/>
</dbReference>
<evidence type="ECO:0000313" key="14">
    <source>
        <dbReference type="Proteomes" id="UP000076532"/>
    </source>
</evidence>
<dbReference type="InterPro" id="IPR036427">
    <property type="entry name" value="Bromodomain-like_sf"/>
</dbReference>
<keyword evidence="5 10" id="KW-0103">Bromodomain</keyword>
<feature type="domain" description="Bromo" evidence="12">
    <location>
        <begin position="1719"/>
        <end position="1793"/>
    </location>
</feature>
<dbReference type="Pfam" id="PF25316">
    <property type="entry name" value="TAF2_3rd"/>
    <property type="match status" value="1"/>
</dbReference>
<protein>
    <recommendedName>
        <fullName evidence="3">Transcription initiation factor TFIID subunit 2</fullName>
    </recommendedName>
    <alternativeName>
        <fullName evidence="9">TBP-associated factor 2</fullName>
    </alternativeName>
</protein>
<feature type="region of interest" description="Disordered" evidence="11">
    <location>
        <begin position="124"/>
        <end position="145"/>
    </location>
</feature>
<dbReference type="InterPro" id="IPR018359">
    <property type="entry name" value="Bromodomain_CS"/>
</dbReference>
<dbReference type="OrthoDB" id="308861at2759"/>
<keyword evidence="7" id="KW-0539">Nucleus</keyword>
<evidence type="ECO:0000256" key="10">
    <source>
        <dbReference type="PROSITE-ProRule" id="PRU00035"/>
    </source>
</evidence>
<name>A0A166S2M8_9AGAM</name>
<dbReference type="PRINTS" id="PR00503">
    <property type="entry name" value="BROMODOMAIN"/>
</dbReference>
<dbReference type="InterPro" id="IPR001487">
    <property type="entry name" value="Bromodomain"/>
</dbReference>
<evidence type="ECO:0000256" key="8">
    <source>
        <dbReference type="ARBA" id="ARBA00025346"/>
    </source>
</evidence>
<dbReference type="CDD" id="cd09839">
    <property type="entry name" value="M1_like_TAF2"/>
    <property type="match status" value="1"/>
</dbReference>
<sequence length="1834" mass="204502">MQREHIRRGFSISHQKVVLEIDFSGVLWGYTEITIVPTSRDLQTIHLHSRQCAIHSVTVASHPAEFLHHDPLANLTVSNPADCHTYPELKRKLYSALAEGDEGELSIAVPKEVALKQSGRAFSSGVQSEAATPEPQTPGPSFQTSGLPEYLPITVTITYSLRNPVDGFQFVVPTDSYPYRVPHAYTSPSSPDAARCWVPCVDNLFEKCTWEFEFVVPKYLEEPETTRNEDGELEDAKDASPTIVVCSGDLMEQVAHPYNSNRTIFLFTQTVLTSVQQIAFAAGPFHVHPIPSDAVSIDDPTGSSQPLMHAFCLPGHEAMLNSSTAFLRSAMTFYTTEFGSYPFGSYKLVVVDEMPTQRFDSATLCLITVDILHAEDAIEQVFETRHVLSHALACQWMGINIQPKTWSDTWLVNGLGLYMAGLFLRKLQGNNEYRYRLKRDMQRVVEWDNGSMPPICQPQQLDPPDSSTLPFVNLKSPLVLHILDRRLGKSGTSLGLSRVLPKLFLSALSGEMVNNGLSTHAFLRTCRKVSGVDPRSFAEQWIYGSGCPAFGFSASFNRKKMAVEITMRQEAPAHKALEGADEFRRAVMKPVPFFEGTMTIRIHEADGTPYEHVLDIRNAFKRYEVPFNTKYKRVRRNTKRYLARQAAAQAAAEGDTEAAEAMGMVDMGFGLEVWEKEQERENWKVADWTEEEEQTMSGATYEWIRMDADFEWIAAVAFDQPDFMWVSQLQRDRDVVAQLEAVDALSKMSTAIVSSTFTKTVLVSNYYYRIRCEAALALVHCAVRRLDFIGLFHLFKLFLKHCYEPEDQNQDLFSHTYVPKPNDFSDLSEYYVRKSLINAISRVRFENGKSPAVVRRFLIDQLRYNDNTSNPYSDAYYICTAVSALACSSVSTVPPERGELMPTESHDEQNVEDANLLKSAIAEVDRYRSMDRLIPSPHNVVTIAALDFHLVLTLASLVPSNPRVFFPLTREGNYTQVRIAAFDGLFLTKWYTAPIMRYIFAVMSNDPSRVIRRHVARSACQSLALLATMGEMKASSKEQESLLIEDDGTQPEKTKEAKKTEVESMIKVLRKDKEVGKSETLREFLMPVALGSDIDQEVRWSIIKLADILIRGADEEPPKVTIHLPPTPVQETAPQLPLVKVVKPHRPPKPSLPMPLKGSPLVPFTPPMKPKLKIPRAPSVSDGSLRTPTTERPPATPRTNTVAFVPTVSSKLKGRPPKEKVYVPKAQTGGMPLNDLRACRSALQKLKMHKNAALFLQPVDPVRDHAPNYFEIIKTPMDLSTMNAKLEAGMYKDRFGFESDFKIMTGNCKQYNVVGSYAHNEAMTLQSFFDKQWSRINKTLEAAQKSQQIAVEEATAREMPPPPAPAPVVKHPKPTTPADAPAITIRPTIKLKHNASAAKVPDAPKVAEDSKSAEAARSAPKLKIRKPKLVDGPPPPYVDDGSHDLLQEVIAIEEETQKRHRPEKDRPPEKRKRPSPEDEDNVLAAVVPFSSKKKSASTTPSAVSTEKTAASKVAPSAPKVAPSAPKVAPPAPKVTAPAPKAAPSAPRDGGSATPTVRISLKGKEKEVAPVPTPAPPPVSATPAKAKKPAPSQKTPMNEKRCRDILKVILRMPEAIIFSRPVNPVMDGCPTYFDEIEKPMDFGTMSDKLGSGSYSHMESFNRDAELVFNNCRKFNPPMTYPVTCADAVEKVYKKEWAKVVEKKLSWGDKRSLQGLLATVVKEDVSWIFREPVDPVLLGIPTYFDVIPRKDARDLRLIKQRLDNDKYDSVDAFEADVHLMVQNAITFNGADSDVGKMAMNLQNRVSELLDLRTGTKKRKDGDRGTTQPTKKVKLGV</sequence>
<feature type="domain" description="Bromo" evidence="12">
    <location>
        <begin position="1247"/>
        <end position="1319"/>
    </location>
</feature>
<feature type="compositionally biased region" description="Low complexity" evidence="11">
    <location>
        <begin position="1533"/>
        <end position="1546"/>
    </location>
</feature>
<feature type="region of interest" description="Disordered" evidence="11">
    <location>
        <begin position="1393"/>
        <end position="1599"/>
    </location>
</feature>
<dbReference type="PANTHER" id="PTHR15137">
    <property type="entry name" value="TRANSCRIPTION INITIATION FACTOR TFIID"/>
    <property type="match status" value="1"/>
</dbReference>
<dbReference type="Gene3D" id="1.20.920.10">
    <property type="entry name" value="Bromodomain-like"/>
    <property type="match status" value="3"/>
</dbReference>
<proteinExistence type="inferred from homology"/>
<feature type="compositionally biased region" description="Low complexity" evidence="11">
    <location>
        <begin position="1186"/>
        <end position="1200"/>
    </location>
</feature>
<evidence type="ECO:0000256" key="2">
    <source>
        <dbReference type="ARBA" id="ARBA00010937"/>
    </source>
</evidence>
<comment type="function">
    <text evidence="8">Functions as a component of the DNA-binding general transcription factor complex TFIID. Binding of TFIID to a promoter (with or without TATA element) is the initial step in pre-initiation complex (PIC) formation. TFIID plays a key role in the regulation of gene expression by RNA polymerase II through different activities such as transcription activator interaction, core promoter recognition and selectivity, TFIIA and TFIIB interaction, chromatin modification (histone acetylation by TAF1), facilitation of DNA opening and initiation of transcription.</text>
</comment>
<dbReference type="GO" id="GO:0003682">
    <property type="term" value="F:chromatin binding"/>
    <property type="evidence" value="ECO:0007669"/>
    <property type="project" value="TreeGrafter"/>
</dbReference>
<dbReference type="GO" id="GO:0008237">
    <property type="term" value="F:metallopeptidase activity"/>
    <property type="evidence" value="ECO:0007669"/>
    <property type="project" value="InterPro"/>
</dbReference>
<dbReference type="Proteomes" id="UP000076532">
    <property type="component" value="Unassembled WGS sequence"/>
</dbReference>
<evidence type="ECO:0000256" key="6">
    <source>
        <dbReference type="ARBA" id="ARBA00023163"/>
    </source>
</evidence>
<dbReference type="InterPro" id="IPR057345">
    <property type="entry name" value="Ig-like_TAF2"/>
</dbReference>